<evidence type="ECO:0000256" key="3">
    <source>
        <dbReference type="ARBA" id="ARBA00023315"/>
    </source>
</evidence>
<protein>
    <submittedName>
        <fullName evidence="5">1-acyl-sn-glycerol-3-phosphate acyltransferases</fullName>
    </submittedName>
</protein>
<keyword evidence="6" id="KW-1185">Reference proteome</keyword>
<accession>A0A1H6WHW1</accession>
<dbReference type="OrthoDB" id="9796839at2"/>
<keyword evidence="3 5" id="KW-0012">Acyltransferase</keyword>
<evidence type="ECO:0000313" key="5">
    <source>
        <dbReference type="EMBL" id="SEJ11945.1"/>
    </source>
</evidence>
<keyword evidence="2 5" id="KW-0808">Transferase</keyword>
<evidence type="ECO:0000313" key="6">
    <source>
        <dbReference type="Proteomes" id="UP000199702"/>
    </source>
</evidence>
<dbReference type="STRING" id="402734.SAMN05660918_2435"/>
<comment type="pathway">
    <text evidence="1">Lipid metabolism.</text>
</comment>
<organism evidence="5 6">
    <name type="scientific">Flavobacterium terrigena</name>
    <dbReference type="NCBI Taxonomy" id="402734"/>
    <lineage>
        <taxon>Bacteria</taxon>
        <taxon>Pseudomonadati</taxon>
        <taxon>Bacteroidota</taxon>
        <taxon>Flavobacteriia</taxon>
        <taxon>Flavobacteriales</taxon>
        <taxon>Flavobacteriaceae</taxon>
        <taxon>Flavobacterium</taxon>
    </lineage>
</organism>
<dbReference type="GO" id="GO:0003841">
    <property type="term" value="F:1-acylglycerol-3-phosphate O-acyltransferase activity"/>
    <property type="evidence" value="ECO:0007669"/>
    <property type="project" value="TreeGrafter"/>
</dbReference>
<gene>
    <name evidence="5" type="ORF">SAMN05660918_2435</name>
</gene>
<name>A0A1H6WHW1_9FLAO</name>
<evidence type="ECO:0000259" key="4">
    <source>
        <dbReference type="SMART" id="SM00563"/>
    </source>
</evidence>
<dbReference type="InterPro" id="IPR002123">
    <property type="entry name" value="Plipid/glycerol_acylTrfase"/>
</dbReference>
<dbReference type="PANTHER" id="PTHR10434:SF9">
    <property type="entry name" value="PHOSPHOLIPID_GLYCEROL ACYLTRANSFERASE DOMAIN-CONTAINING PROTEIN"/>
    <property type="match status" value="1"/>
</dbReference>
<dbReference type="PANTHER" id="PTHR10434">
    <property type="entry name" value="1-ACYL-SN-GLYCEROL-3-PHOSPHATE ACYLTRANSFERASE"/>
    <property type="match status" value="1"/>
</dbReference>
<dbReference type="SUPFAM" id="SSF69593">
    <property type="entry name" value="Glycerol-3-phosphate (1)-acyltransferase"/>
    <property type="match status" value="1"/>
</dbReference>
<dbReference type="Proteomes" id="UP000199702">
    <property type="component" value="Unassembled WGS sequence"/>
</dbReference>
<evidence type="ECO:0000256" key="2">
    <source>
        <dbReference type="ARBA" id="ARBA00022679"/>
    </source>
</evidence>
<feature type="domain" description="Phospholipid/glycerol acyltransferase" evidence="4">
    <location>
        <begin position="30"/>
        <end position="142"/>
    </location>
</feature>
<dbReference type="Pfam" id="PF01553">
    <property type="entry name" value="Acyltransferase"/>
    <property type="match status" value="1"/>
</dbReference>
<dbReference type="EMBL" id="FNYA01000006">
    <property type="protein sequence ID" value="SEJ11945.1"/>
    <property type="molecule type" value="Genomic_DNA"/>
</dbReference>
<evidence type="ECO:0000256" key="1">
    <source>
        <dbReference type="ARBA" id="ARBA00005189"/>
    </source>
</evidence>
<dbReference type="GO" id="GO:0006654">
    <property type="term" value="P:phosphatidic acid biosynthetic process"/>
    <property type="evidence" value="ECO:0007669"/>
    <property type="project" value="TreeGrafter"/>
</dbReference>
<reference evidence="6" key="1">
    <citation type="submission" date="2016-10" db="EMBL/GenBank/DDBJ databases">
        <authorList>
            <person name="Varghese N."/>
            <person name="Submissions S."/>
        </authorList>
    </citation>
    <scope>NUCLEOTIDE SEQUENCE [LARGE SCALE GENOMIC DNA]</scope>
    <source>
        <strain evidence="6">DSM 17934</strain>
    </source>
</reference>
<dbReference type="SMART" id="SM00563">
    <property type="entry name" value="PlsC"/>
    <property type="match status" value="1"/>
</dbReference>
<proteinExistence type="predicted"/>
<sequence length="182" mass="21337">MKQIIYRFIFFKLLGWKVKGTFNTSIKKCIIIVVPHTSWFDFFTGVFFRGTFPVEINFLAKKELFKFPLGPYLKWMGGTPLDRSKTENKVDAIAKIFETKEVFRLSLSPEGTRKKVTQWKSGYYYIAQKANVPIIPIGFDYANKQVIIFEPFTITNDYEKDSKYLESLFKDVKGKIPENSYF</sequence>
<dbReference type="RefSeq" id="WP_091313847.1">
    <property type="nucleotide sequence ID" value="NZ_CBCSJU010000001.1"/>
</dbReference>
<dbReference type="AlphaFoldDB" id="A0A1H6WHW1"/>